<dbReference type="EMBL" id="MLJW01005660">
    <property type="protein sequence ID" value="OIQ67857.1"/>
    <property type="molecule type" value="Genomic_DNA"/>
</dbReference>
<proteinExistence type="predicted"/>
<gene>
    <name evidence="1" type="ORF">GALL_505610</name>
</gene>
<evidence type="ECO:0000313" key="1">
    <source>
        <dbReference type="EMBL" id="OIQ67857.1"/>
    </source>
</evidence>
<name>A0A1J5P8E8_9ZZZZ</name>
<protein>
    <submittedName>
        <fullName evidence="1">Uncharacterized protein</fullName>
    </submittedName>
</protein>
<accession>A0A1J5P8E8</accession>
<sequence>MADYYPLISKAVAGLDPATPRESRQILYERARATQLTQLRTISPPLSEAEITCERLALEEAVHRVEVEVAQRAKDDRIPTLNDLVTAADDIGKATARAKHRSSVIQAKAPVNPSLPSEGSIEMPAMIVTGGATGRLIRFWRWRSHPPRNRTLRSM</sequence>
<organism evidence="1">
    <name type="scientific">mine drainage metagenome</name>
    <dbReference type="NCBI Taxonomy" id="410659"/>
    <lineage>
        <taxon>unclassified sequences</taxon>
        <taxon>metagenomes</taxon>
        <taxon>ecological metagenomes</taxon>
    </lineage>
</organism>
<dbReference type="AlphaFoldDB" id="A0A1J5P8E8"/>
<comment type="caution">
    <text evidence="1">The sequence shown here is derived from an EMBL/GenBank/DDBJ whole genome shotgun (WGS) entry which is preliminary data.</text>
</comment>
<reference evidence="1" key="1">
    <citation type="submission" date="2016-10" db="EMBL/GenBank/DDBJ databases">
        <title>Sequence of Gallionella enrichment culture.</title>
        <authorList>
            <person name="Poehlein A."/>
            <person name="Muehling M."/>
            <person name="Daniel R."/>
        </authorList>
    </citation>
    <scope>NUCLEOTIDE SEQUENCE</scope>
</reference>